<evidence type="ECO:0000256" key="5">
    <source>
        <dbReference type="SAM" id="Phobius"/>
    </source>
</evidence>
<proteinExistence type="predicted"/>
<evidence type="ECO:0000256" key="1">
    <source>
        <dbReference type="ARBA" id="ARBA00022475"/>
    </source>
</evidence>
<dbReference type="AlphaFoldDB" id="A0A1V4ISC1"/>
<accession>A0A1V4ISC1</accession>
<dbReference type="Proteomes" id="UP000265930">
    <property type="component" value="Unassembled WGS sequence"/>
</dbReference>
<feature type="transmembrane region" description="Helical" evidence="5">
    <location>
        <begin position="36"/>
        <end position="56"/>
    </location>
</feature>
<dbReference type="OrthoDB" id="1679205at2"/>
<keyword evidence="1" id="KW-1003">Cell membrane</keyword>
<dbReference type="InterPro" id="IPR003810">
    <property type="entry name" value="Mntp/YtaF"/>
</dbReference>
<feature type="transmembrane region" description="Helical" evidence="5">
    <location>
        <begin position="159"/>
        <end position="177"/>
    </location>
</feature>
<keyword evidence="3 5" id="KW-1133">Transmembrane helix</keyword>
<reference evidence="6 8" key="1">
    <citation type="submission" date="2017-03" db="EMBL/GenBank/DDBJ databases">
        <title>Genome sequence of Clostridium chromiireducens DSM 23318.</title>
        <authorList>
            <person name="Poehlein A."/>
            <person name="Daniel R."/>
        </authorList>
    </citation>
    <scope>NUCLEOTIDE SEQUENCE [LARGE SCALE GENOMIC DNA]</scope>
    <source>
        <strain evidence="6 8">DSM 23318</strain>
    </source>
</reference>
<feature type="transmembrane region" description="Helical" evidence="5">
    <location>
        <begin position="189"/>
        <end position="206"/>
    </location>
</feature>
<dbReference type="RefSeq" id="WP_079439648.1">
    <property type="nucleotide sequence ID" value="NZ_MZGT01000024.1"/>
</dbReference>
<dbReference type="EMBL" id="QXDJ01000003">
    <property type="protein sequence ID" value="RII34541.1"/>
    <property type="molecule type" value="Genomic_DNA"/>
</dbReference>
<keyword evidence="2 5" id="KW-0812">Transmembrane</keyword>
<evidence type="ECO:0000256" key="2">
    <source>
        <dbReference type="ARBA" id="ARBA00022692"/>
    </source>
</evidence>
<keyword evidence="8" id="KW-1185">Reference proteome</keyword>
<name>A0A1V4ISC1_9CLOT</name>
<reference evidence="7 9" key="2">
    <citation type="submission" date="2018-08" db="EMBL/GenBank/DDBJ databases">
        <title>Genome of Clostridium chromiireducens C1, DSM12136.</title>
        <authorList>
            <person name="Xing M."/>
            <person name="Wei Y."/>
            <person name="Ang E.L."/>
            <person name="Zhao H."/>
            <person name="Zhang Y."/>
        </authorList>
    </citation>
    <scope>NUCLEOTIDE SEQUENCE [LARGE SCALE GENOMIC DNA]</scope>
    <source>
        <strain evidence="7 9">C1</strain>
    </source>
</reference>
<dbReference type="PANTHER" id="PTHR35529">
    <property type="entry name" value="MANGANESE EFFLUX PUMP MNTP-RELATED"/>
    <property type="match status" value="1"/>
</dbReference>
<evidence type="ECO:0000313" key="6">
    <source>
        <dbReference type="EMBL" id="OPJ62357.1"/>
    </source>
</evidence>
<evidence type="ECO:0000313" key="8">
    <source>
        <dbReference type="Proteomes" id="UP000191056"/>
    </source>
</evidence>
<comment type="caution">
    <text evidence="6">The sequence shown here is derived from an EMBL/GenBank/DDBJ whole genome shotgun (WGS) entry which is preliminary data.</text>
</comment>
<dbReference type="EMBL" id="MZGT01000024">
    <property type="protein sequence ID" value="OPJ62357.1"/>
    <property type="molecule type" value="Genomic_DNA"/>
</dbReference>
<dbReference type="Pfam" id="PF02659">
    <property type="entry name" value="Mntp"/>
    <property type="match status" value="2"/>
</dbReference>
<gene>
    <name evidence="6" type="primary">mntP_1</name>
    <name evidence="6" type="ORF">CLCHR_20930</name>
    <name evidence="7" type="ORF">D2A34_15495</name>
</gene>
<evidence type="ECO:0000256" key="3">
    <source>
        <dbReference type="ARBA" id="ARBA00022989"/>
    </source>
</evidence>
<evidence type="ECO:0000313" key="7">
    <source>
        <dbReference type="EMBL" id="RII34541.1"/>
    </source>
</evidence>
<dbReference type="STRING" id="225345.CLCHR_20930"/>
<feature type="transmembrane region" description="Helical" evidence="5">
    <location>
        <begin position="131"/>
        <end position="153"/>
    </location>
</feature>
<evidence type="ECO:0000313" key="9">
    <source>
        <dbReference type="Proteomes" id="UP000265930"/>
    </source>
</evidence>
<dbReference type="PANTHER" id="PTHR35529:SF2">
    <property type="entry name" value="SPORULATION PROTEIN YTAF-RELATED"/>
    <property type="match status" value="1"/>
</dbReference>
<protein>
    <submittedName>
        <fullName evidence="6">Manganese efflux pump MntP</fullName>
    </submittedName>
</protein>
<evidence type="ECO:0000256" key="4">
    <source>
        <dbReference type="ARBA" id="ARBA00023136"/>
    </source>
</evidence>
<organism evidence="6 8">
    <name type="scientific">Clostridium chromiireducens</name>
    <dbReference type="NCBI Taxonomy" id="225345"/>
    <lineage>
        <taxon>Bacteria</taxon>
        <taxon>Bacillati</taxon>
        <taxon>Bacillota</taxon>
        <taxon>Clostridia</taxon>
        <taxon>Eubacteriales</taxon>
        <taxon>Clostridiaceae</taxon>
        <taxon>Clostridium</taxon>
    </lineage>
</organism>
<keyword evidence="4 5" id="KW-0472">Membrane</keyword>
<feature type="transmembrane region" description="Helical" evidence="5">
    <location>
        <begin position="68"/>
        <end position="86"/>
    </location>
</feature>
<sequence>MIFLSPFLFSISSNTDNLSVALSYGIKKINLPKSSMILLSILTSISTFISMYIGRLIQPLFGFRLDNIFGGVLLSFIGVSFIVEYIKIVQNRSGYDISYFYQSPFEYKNILDNPIIIDSDKSNHIDIKKCIRLSLAIAINNFCTSFAASITGINIPLSVFFYFTISILMIYLGYYYNNTSLGKYLKNHAYLISGIILIVLGIYESII</sequence>
<dbReference type="Proteomes" id="UP000191056">
    <property type="component" value="Unassembled WGS sequence"/>
</dbReference>